<feature type="domain" description="Receptor ligand binding region" evidence="7">
    <location>
        <begin position="368"/>
        <end position="686"/>
    </location>
</feature>
<dbReference type="InterPro" id="IPR028082">
    <property type="entry name" value="Peripla_BP_I"/>
</dbReference>
<protein>
    <recommendedName>
        <fullName evidence="7">Receptor ligand binding region domain-containing protein</fullName>
    </recommendedName>
</protein>
<evidence type="ECO:0000256" key="5">
    <source>
        <dbReference type="ARBA" id="ARBA00023180"/>
    </source>
</evidence>
<sequence>MLIFYLQLSLAASQFTTIPALFSKNTSPLIVNYFKSTLECSLNYTSGCNLGLPFLYSVYEIDDFSDFDQIFTSDSNYLFVYDGTWSISLSTLISEYARNYGFIHFIIDYSPEKPLPYVYYSFYSLSTHALSALAIARAYSVKKAIAVISSEFIKIDFSVDEEVEIVAQFVLTELVTYDYVYWLFSKKIKPLGVKWLFFKTNTRISKLIQEAIVRADMDKEGYTFLYIEEAAWGAYLEGSILLEEKWFHSTDFYSYTYQLVVLGTALYYGVMENTNIQASYSAYEIYNLVSREISPETAGFTIWNIQSPGNFTPVGYFNNKGLKIYAPIMFPGGTYNFPNNEKLKIPISINKEDSKYDGRNVMNQDGAMFAIDTIEKKENLLPNFDITVNSITDCDFKINSSKTCFLNHTDELGYFHIPPTESSMTLQTIEAFQALNISTPIIGVETSTQTSNSKYYPQYARVSYPNSRTASASALILSVFGISKCSLLYSDSVWGEDFSEQFENQTESYGIKILNKNRVIPLGYDGIDKKSIKEIIERKSRYVILEVQQPDIFYVIEAFYDLGMREGDIYLIVGDGMVSISDLDEKEIGTSSYNKRKEIMNGLLYISFLAFESQVGADVKNNFLSEYGHIHDYMCLFYDATYLGIQTLSALIDRGINLDSYNIQKIVREVKFAGCSGVIRVSQDGNDKLTINLGIYNLIYTNSTWSMNLCGLYDPSQLIVLQIKEELSWTASGQIPSDIIGDDQECPFRSIQVKSFEYGYIILIIVEIVPFIIGIGFLTKFYHFVFIEKFPKLLSVEKENLLDLVSYLIMAIESLQYMQIGPDFTVFFPQWSNVTKLSTLNISGWFKKGFFTFWNQVQLFDSLSLGWCVLFISKRFITANTFQILNELNLWFLPIVGDILFLPISLYLFQTFQCTSSIGDNFKDSFHDEYCSTFCWQGEHTYYAIISLIAICLYTPASLYYRFTWKNNLSFHFKEQKFHYAVKSFVQMTLIVLYTIVRPASENIFLGLGIGLLLFYLTISIFQQPFTYDRASLWYIIFLACSLLVWICCALAKLNKNAALAIVLAGWLMLAIAGAIYQKLYLPSLLESLKGQDIHKLFRFQLFSISPEQAGISKKVNYEYVRDIIQGNNVENKYKSNPIDSSALDEEILKSSMQSLEVSI</sequence>
<reference evidence="8" key="1">
    <citation type="submission" date="2021-09" db="EMBL/GenBank/DDBJ databases">
        <authorList>
            <consortium name="AG Swart"/>
            <person name="Singh M."/>
            <person name="Singh A."/>
            <person name="Seah K."/>
            <person name="Emmerich C."/>
        </authorList>
    </citation>
    <scope>NUCLEOTIDE SEQUENCE</scope>
    <source>
        <strain evidence="8">ATCC30299</strain>
    </source>
</reference>
<dbReference type="SUPFAM" id="SSF53822">
    <property type="entry name" value="Periplasmic binding protein-like I"/>
    <property type="match status" value="1"/>
</dbReference>
<evidence type="ECO:0000313" key="9">
    <source>
        <dbReference type="Proteomes" id="UP001162131"/>
    </source>
</evidence>
<feature type="transmembrane region" description="Helical" evidence="6">
    <location>
        <begin position="758"/>
        <end position="779"/>
    </location>
</feature>
<evidence type="ECO:0000256" key="6">
    <source>
        <dbReference type="SAM" id="Phobius"/>
    </source>
</evidence>
<feature type="transmembrane region" description="Helical" evidence="6">
    <location>
        <begin position="1059"/>
        <end position="1077"/>
    </location>
</feature>
<accession>A0AAU9K894</accession>
<keyword evidence="4 6" id="KW-0472">Membrane</keyword>
<evidence type="ECO:0000313" key="8">
    <source>
        <dbReference type="EMBL" id="CAG9334164.1"/>
    </source>
</evidence>
<feature type="transmembrane region" description="Helical" evidence="6">
    <location>
        <begin position="980"/>
        <end position="997"/>
    </location>
</feature>
<organism evidence="8 9">
    <name type="scientific">Blepharisma stoltei</name>
    <dbReference type="NCBI Taxonomy" id="1481888"/>
    <lineage>
        <taxon>Eukaryota</taxon>
        <taxon>Sar</taxon>
        <taxon>Alveolata</taxon>
        <taxon>Ciliophora</taxon>
        <taxon>Postciliodesmatophora</taxon>
        <taxon>Heterotrichea</taxon>
        <taxon>Heterotrichida</taxon>
        <taxon>Blepharismidae</taxon>
        <taxon>Blepharisma</taxon>
    </lineage>
</organism>
<dbReference type="Pfam" id="PF01094">
    <property type="entry name" value="ANF_receptor"/>
    <property type="match status" value="1"/>
</dbReference>
<keyword evidence="2 6" id="KW-0812">Transmembrane</keyword>
<feature type="transmembrane region" description="Helical" evidence="6">
    <location>
        <begin position="889"/>
        <end position="909"/>
    </location>
</feature>
<feature type="transmembrane region" description="Helical" evidence="6">
    <location>
        <begin position="1034"/>
        <end position="1053"/>
    </location>
</feature>
<keyword evidence="3 6" id="KW-1133">Transmembrane helix</keyword>
<feature type="transmembrane region" description="Helical" evidence="6">
    <location>
        <begin position="1003"/>
        <end position="1022"/>
    </location>
</feature>
<name>A0AAU9K894_9CILI</name>
<keyword evidence="5" id="KW-0325">Glycoprotein</keyword>
<evidence type="ECO:0000259" key="7">
    <source>
        <dbReference type="Pfam" id="PF01094"/>
    </source>
</evidence>
<comment type="subcellular location">
    <subcellularLocation>
        <location evidence="1">Membrane</location>
    </subcellularLocation>
</comment>
<feature type="transmembrane region" description="Helical" evidence="6">
    <location>
        <begin position="942"/>
        <end position="960"/>
    </location>
</feature>
<gene>
    <name evidence="8" type="ORF">BSTOLATCC_MIC60784</name>
</gene>
<dbReference type="InterPro" id="IPR001828">
    <property type="entry name" value="ANF_lig-bd_rcpt"/>
</dbReference>
<proteinExistence type="predicted"/>
<evidence type="ECO:0000256" key="1">
    <source>
        <dbReference type="ARBA" id="ARBA00004370"/>
    </source>
</evidence>
<comment type="caution">
    <text evidence="8">The sequence shown here is derived from an EMBL/GenBank/DDBJ whole genome shotgun (WGS) entry which is preliminary data.</text>
</comment>
<evidence type="ECO:0000256" key="4">
    <source>
        <dbReference type="ARBA" id="ARBA00023136"/>
    </source>
</evidence>
<dbReference type="GO" id="GO:0016020">
    <property type="term" value="C:membrane"/>
    <property type="evidence" value="ECO:0007669"/>
    <property type="project" value="UniProtKB-SubCell"/>
</dbReference>
<dbReference type="PANTHER" id="PTHR24060">
    <property type="entry name" value="METABOTROPIC GLUTAMATE RECEPTOR"/>
    <property type="match status" value="1"/>
</dbReference>
<dbReference type="AlphaFoldDB" id="A0AAU9K894"/>
<keyword evidence="9" id="KW-1185">Reference proteome</keyword>
<feature type="transmembrane region" description="Helical" evidence="6">
    <location>
        <begin position="857"/>
        <end position="877"/>
    </location>
</feature>
<evidence type="ECO:0000256" key="3">
    <source>
        <dbReference type="ARBA" id="ARBA00022989"/>
    </source>
</evidence>
<dbReference type="Gene3D" id="3.40.50.2300">
    <property type="match status" value="2"/>
</dbReference>
<evidence type="ECO:0000256" key="2">
    <source>
        <dbReference type="ARBA" id="ARBA00022692"/>
    </source>
</evidence>
<dbReference type="InterPro" id="IPR050726">
    <property type="entry name" value="mGluR"/>
</dbReference>
<dbReference type="Proteomes" id="UP001162131">
    <property type="component" value="Unassembled WGS sequence"/>
</dbReference>
<dbReference type="EMBL" id="CAJZBQ010000058">
    <property type="protein sequence ID" value="CAG9334164.1"/>
    <property type="molecule type" value="Genomic_DNA"/>
</dbReference>